<comment type="caution">
    <text evidence="2">The sequence shown here is derived from an EMBL/GenBank/DDBJ whole genome shotgun (WGS) entry which is preliminary data.</text>
</comment>
<organism evidence="2 3">
    <name type="scientific">Cirrhinus molitorella</name>
    <name type="common">mud carp</name>
    <dbReference type="NCBI Taxonomy" id="172907"/>
    <lineage>
        <taxon>Eukaryota</taxon>
        <taxon>Metazoa</taxon>
        <taxon>Chordata</taxon>
        <taxon>Craniata</taxon>
        <taxon>Vertebrata</taxon>
        <taxon>Euteleostomi</taxon>
        <taxon>Actinopterygii</taxon>
        <taxon>Neopterygii</taxon>
        <taxon>Teleostei</taxon>
        <taxon>Ostariophysi</taxon>
        <taxon>Cypriniformes</taxon>
        <taxon>Cyprinidae</taxon>
        <taxon>Labeoninae</taxon>
        <taxon>Labeonini</taxon>
        <taxon>Cirrhinus</taxon>
    </lineage>
</organism>
<feature type="region of interest" description="Disordered" evidence="1">
    <location>
        <begin position="128"/>
        <end position="153"/>
    </location>
</feature>
<evidence type="ECO:0000256" key="1">
    <source>
        <dbReference type="SAM" id="MobiDB-lite"/>
    </source>
</evidence>
<accession>A0ABR3MXW5</accession>
<evidence type="ECO:0000313" key="2">
    <source>
        <dbReference type="EMBL" id="KAL1269488.1"/>
    </source>
</evidence>
<dbReference type="Gene3D" id="3.10.10.10">
    <property type="entry name" value="HIV Type 1 Reverse Transcriptase, subunit A, domain 1"/>
    <property type="match status" value="1"/>
</dbReference>
<name>A0ABR3MXW5_9TELE</name>
<sequence length="261" mass="29339">MEIENDQAKAIVNFIQTQKPSNVLCKPVRVGLQDVLIPAGQVAQVKCKVPEDFDLSDPFLLFEYNQENPKLDQLDLGDGLLEVCRTKRSIIRVPVGSYTKHDILLPRQTALGNIQPIAKIVETNQTVEPASTEVNSAETTEESDDKQVKATSRWEPPVDISHLTEEQQKTAKKMLYEESLAFERNDEDVGCIPNLQMTVNLTDDIPVQRSYSAVPKPLYKEVKEYIQDLLAKGWIVKSKSPYSAPVVCVRKKDGTLRLCVD</sequence>
<dbReference type="EMBL" id="JAYMGO010000008">
    <property type="protein sequence ID" value="KAL1269488.1"/>
    <property type="molecule type" value="Genomic_DNA"/>
</dbReference>
<dbReference type="InterPro" id="IPR043502">
    <property type="entry name" value="DNA/RNA_pol_sf"/>
</dbReference>
<dbReference type="PANTHER" id="PTHR24559:SF435">
    <property type="entry name" value="RIBONUCLEASE H"/>
    <property type="match status" value="1"/>
</dbReference>
<dbReference type="PANTHER" id="PTHR24559">
    <property type="entry name" value="TRANSPOSON TY3-I GAG-POL POLYPROTEIN"/>
    <property type="match status" value="1"/>
</dbReference>
<protein>
    <submittedName>
        <fullName evidence="2">Uncharacterized protein</fullName>
    </submittedName>
</protein>
<keyword evidence="3" id="KW-1185">Reference proteome</keyword>
<dbReference type="Proteomes" id="UP001558613">
    <property type="component" value="Unassembled WGS sequence"/>
</dbReference>
<gene>
    <name evidence="2" type="ORF">QQF64_031777</name>
</gene>
<dbReference type="SUPFAM" id="SSF56672">
    <property type="entry name" value="DNA/RNA polymerases"/>
    <property type="match status" value="1"/>
</dbReference>
<feature type="compositionally biased region" description="Polar residues" evidence="1">
    <location>
        <begin position="128"/>
        <end position="138"/>
    </location>
</feature>
<reference evidence="2 3" key="1">
    <citation type="submission" date="2023-09" db="EMBL/GenBank/DDBJ databases">
        <authorList>
            <person name="Wang M."/>
        </authorList>
    </citation>
    <scope>NUCLEOTIDE SEQUENCE [LARGE SCALE GENOMIC DNA]</scope>
    <source>
        <strain evidence="2">GT-2023</strain>
        <tissue evidence="2">Liver</tissue>
    </source>
</reference>
<evidence type="ECO:0000313" key="3">
    <source>
        <dbReference type="Proteomes" id="UP001558613"/>
    </source>
</evidence>
<proteinExistence type="predicted"/>
<dbReference type="InterPro" id="IPR053134">
    <property type="entry name" value="RNA-dir_DNA_polymerase"/>
</dbReference>